<dbReference type="GO" id="GO:0002926">
    <property type="term" value="P:tRNA wobble base 5-methoxycarbonylmethyl-2-thiouridinylation"/>
    <property type="evidence" value="ECO:0007669"/>
    <property type="project" value="TreeGrafter"/>
</dbReference>
<gene>
    <name evidence="2" type="ORF">SMTD_LOCUS11732</name>
</gene>
<dbReference type="InterPro" id="IPR056167">
    <property type="entry name" value="A-sol_ELP1"/>
</dbReference>
<dbReference type="PANTHER" id="PTHR12747:SF0">
    <property type="entry name" value="ELONGATOR COMPLEX PROTEIN 1"/>
    <property type="match status" value="1"/>
</dbReference>
<protein>
    <recommendedName>
        <fullName evidence="1">ELP1 alpha-solenoid domain-containing protein</fullName>
    </recommendedName>
</protein>
<evidence type="ECO:0000313" key="3">
    <source>
        <dbReference type="Proteomes" id="UP000269396"/>
    </source>
</evidence>
<dbReference type="GO" id="GO:0000049">
    <property type="term" value="F:tRNA binding"/>
    <property type="evidence" value="ECO:0007669"/>
    <property type="project" value="TreeGrafter"/>
</dbReference>
<dbReference type="GO" id="GO:0005829">
    <property type="term" value="C:cytosol"/>
    <property type="evidence" value="ECO:0007669"/>
    <property type="project" value="TreeGrafter"/>
</dbReference>
<dbReference type="UniPathway" id="UPA00988"/>
<dbReference type="Pfam" id="PF23925">
    <property type="entry name" value="A-sol_ELP1"/>
    <property type="match status" value="1"/>
</dbReference>
<dbReference type="AlphaFoldDB" id="A0A183PBJ6"/>
<name>A0A183PBJ6_9TREM</name>
<sequence length="309" mass="35611">MNEFNIDNLHSYNPLNCIIQFPSNCEQLLCIPVFDEYNYNIIQLNSSIITVNYSALILFGFNKSTHCLFAAVLPKQHNTGHFQQNNIIALNITDFCSSLIGLSEFLIVTNVKKFTRKPPRNWYNDNLHPIESGAIIVTAIPNDTKVILQMPRGNLEEIHPRALVLAHLSKLLNNKQYEQAVKMMRRHRINFNLLHDYNPNLFLSNVKQFLQSIGDPDLITLFISDLVEEDVTETIYHKFYSKSSERHRSTLKTSKLDRITDILIDEMEKHNPTKLIVPIITCYAKKVPPNYEAGLLRLKLLHGKPSIEL</sequence>
<dbReference type="Proteomes" id="UP000269396">
    <property type="component" value="Unassembled WGS sequence"/>
</dbReference>
<dbReference type="STRING" id="31246.A0A183PBJ6"/>
<dbReference type="PANTHER" id="PTHR12747">
    <property type="entry name" value="ELONGATOR COMPLEX PROTEIN 1"/>
    <property type="match status" value="1"/>
</dbReference>
<accession>A0A183PBJ6</accession>
<evidence type="ECO:0000259" key="1">
    <source>
        <dbReference type="Pfam" id="PF23925"/>
    </source>
</evidence>
<organism evidence="2 3">
    <name type="scientific">Schistosoma mattheei</name>
    <dbReference type="NCBI Taxonomy" id="31246"/>
    <lineage>
        <taxon>Eukaryota</taxon>
        <taxon>Metazoa</taxon>
        <taxon>Spiralia</taxon>
        <taxon>Lophotrochozoa</taxon>
        <taxon>Platyhelminthes</taxon>
        <taxon>Trematoda</taxon>
        <taxon>Digenea</taxon>
        <taxon>Strigeidida</taxon>
        <taxon>Schistosomatoidea</taxon>
        <taxon>Schistosomatidae</taxon>
        <taxon>Schistosoma</taxon>
    </lineage>
</organism>
<evidence type="ECO:0000313" key="2">
    <source>
        <dbReference type="EMBL" id="VDP59081.1"/>
    </source>
</evidence>
<dbReference type="InterPro" id="IPR006849">
    <property type="entry name" value="Elp1"/>
</dbReference>
<feature type="domain" description="ELP1 alpha-solenoid" evidence="1">
    <location>
        <begin position="161"/>
        <end position="304"/>
    </location>
</feature>
<proteinExistence type="predicted"/>
<dbReference type="GO" id="GO:0033588">
    <property type="term" value="C:elongator holoenzyme complex"/>
    <property type="evidence" value="ECO:0007669"/>
    <property type="project" value="InterPro"/>
</dbReference>
<keyword evidence="3" id="KW-1185">Reference proteome</keyword>
<reference evidence="2 3" key="1">
    <citation type="submission" date="2018-11" db="EMBL/GenBank/DDBJ databases">
        <authorList>
            <consortium name="Pathogen Informatics"/>
        </authorList>
    </citation>
    <scope>NUCLEOTIDE SEQUENCE [LARGE SCALE GENOMIC DNA]</scope>
    <source>
        <strain>Denwood</strain>
        <strain evidence="3">Zambia</strain>
    </source>
</reference>
<dbReference type="EMBL" id="UZAL01031743">
    <property type="protein sequence ID" value="VDP59081.1"/>
    <property type="molecule type" value="Genomic_DNA"/>
</dbReference>